<feature type="transmembrane region" description="Helical" evidence="5">
    <location>
        <begin position="93"/>
        <end position="112"/>
    </location>
</feature>
<evidence type="ECO:0000256" key="1">
    <source>
        <dbReference type="ARBA" id="ARBA00004141"/>
    </source>
</evidence>
<dbReference type="SUPFAM" id="SSF103473">
    <property type="entry name" value="MFS general substrate transporter"/>
    <property type="match status" value="1"/>
</dbReference>
<dbReference type="EMBL" id="JANAWD010000017">
    <property type="protein sequence ID" value="KAJ3491131.1"/>
    <property type="molecule type" value="Genomic_DNA"/>
</dbReference>
<dbReference type="GO" id="GO:0022857">
    <property type="term" value="F:transmembrane transporter activity"/>
    <property type="evidence" value="ECO:0007669"/>
    <property type="project" value="InterPro"/>
</dbReference>
<evidence type="ECO:0000313" key="8">
    <source>
        <dbReference type="Proteomes" id="UP001212997"/>
    </source>
</evidence>
<evidence type="ECO:0000256" key="3">
    <source>
        <dbReference type="ARBA" id="ARBA00022989"/>
    </source>
</evidence>
<dbReference type="PANTHER" id="PTHR23502:SF5">
    <property type="entry name" value="QUINIDINE RESISTANCE PROTEIN 3"/>
    <property type="match status" value="1"/>
</dbReference>
<comment type="caution">
    <text evidence="7">The sequence shown here is derived from an EMBL/GenBank/DDBJ whole genome shotgun (WGS) entry which is preliminary data.</text>
</comment>
<feature type="transmembrane region" description="Helical" evidence="5">
    <location>
        <begin position="151"/>
        <end position="170"/>
    </location>
</feature>
<feature type="transmembrane region" description="Helical" evidence="5">
    <location>
        <begin position="53"/>
        <end position="73"/>
    </location>
</feature>
<keyword evidence="2 5" id="KW-0812">Transmembrane</keyword>
<evidence type="ECO:0000256" key="2">
    <source>
        <dbReference type="ARBA" id="ARBA00022692"/>
    </source>
</evidence>
<keyword evidence="4 5" id="KW-0472">Membrane</keyword>
<feature type="transmembrane region" description="Helical" evidence="5">
    <location>
        <begin position="477"/>
        <end position="498"/>
    </location>
</feature>
<dbReference type="InterPro" id="IPR011701">
    <property type="entry name" value="MFS"/>
</dbReference>
<feature type="transmembrane region" description="Helical" evidence="5">
    <location>
        <begin position="329"/>
        <end position="351"/>
    </location>
</feature>
<dbReference type="Gene3D" id="1.20.1720.10">
    <property type="entry name" value="Multidrug resistance protein D"/>
    <property type="match status" value="1"/>
</dbReference>
<reference evidence="7" key="1">
    <citation type="submission" date="2022-07" db="EMBL/GenBank/DDBJ databases">
        <title>Genome Sequence of Physisporinus lineatus.</title>
        <authorList>
            <person name="Buettner E."/>
        </authorList>
    </citation>
    <scope>NUCLEOTIDE SEQUENCE</scope>
    <source>
        <strain evidence="7">VT162</strain>
    </source>
</reference>
<organism evidence="7 8">
    <name type="scientific">Meripilus lineatus</name>
    <dbReference type="NCBI Taxonomy" id="2056292"/>
    <lineage>
        <taxon>Eukaryota</taxon>
        <taxon>Fungi</taxon>
        <taxon>Dikarya</taxon>
        <taxon>Basidiomycota</taxon>
        <taxon>Agaricomycotina</taxon>
        <taxon>Agaricomycetes</taxon>
        <taxon>Polyporales</taxon>
        <taxon>Meripilaceae</taxon>
        <taxon>Meripilus</taxon>
    </lineage>
</organism>
<dbReference type="AlphaFoldDB" id="A0AAD5VBE9"/>
<dbReference type="PROSITE" id="PS50850">
    <property type="entry name" value="MFS"/>
    <property type="match status" value="1"/>
</dbReference>
<feature type="transmembrane region" description="Helical" evidence="5">
    <location>
        <begin position="435"/>
        <end position="456"/>
    </location>
</feature>
<keyword evidence="3 5" id="KW-1133">Transmembrane helix</keyword>
<feature type="transmembrane region" description="Helical" evidence="5">
    <location>
        <begin position="504"/>
        <end position="523"/>
    </location>
</feature>
<evidence type="ECO:0000259" key="6">
    <source>
        <dbReference type="PROSITE" id="PS50850"/>
    </source>
</evidence>
<dbReference type="InterPro" id="IPR036259">
    <property type="entry name" value="MFS_trans_sf"/>
</dbReference>
<accession>A0AAD5VBE9</accession>
<protein>
    <recommendedName>
        <fullName evidence="6">Major facilitator superfamily (MFS) profile domain-containing protein</fullName>
    </recommendedName>
</protein>
<dbReference type="Proteomes" id="UP001212997">
    <property type="component" value="Unassembled WGS sequence"/>
</dbReference>
<feature type="transmembrane region" description="Helical" evidence="5">
    <location>
        <begin position="413"/>
        <end position="429"/>
    </location>
</feature>
<comment type="subcellular location">
    <subcellularLocation>
        <location evidence="1">Membrane</location>
        <topology evidence="1">Multi-pass membrane protein</topology>
    </subcellularLocation>
</comment>
<dbReference type="InterPro" id="IPR020846">
    <property type="entry name" value="MFS_dom"/>
</dbReference>
<feature type="transmembrane region" description="Helical" evidence="5">
    <location>
        <begin position="371"/>
        <end position="392"/>
    </location>
</feature>
<dbReference type="Pfam" id="PF07690">
    <property type="entry name" value="MFS_1"/>
    <property type="match status" value="1"/>
</dbReference>
<feature type="transmembrane region" description="Helical" evidence="5">
    <location>
        <begin position="182"/>
        <end position="203"/>
    </location>
</feature>
<feature type="transmembrane region" description="Helical" evidence="5">
    <location>
        <begin position="209"/>
        <end position="228"/>
    </location>
</feature>
<evidence type="ECO:0000256" key="4">
    <source>
        <dbReference type="ARBA" id="ARBA00023136"/>
    </source>
</evidence>
<sequence length="541" mass="59809">MSTQETQARVHGDTKTEVQHLDAKFFRPPRRKTDIEHAQVSDDPRKWSRMRKAFVLFIISGAATVAGLGTNIYNPAIAQIKSDLNASNGQISLSLSLYIMMQGSVPLIWCAISEIHGRKNVYLSSLAICIIGCIVSATAKNIQILIGMRCLQALGSSAVISLGASTLADIYDPHERGTMMGIYYCAPLLGPALGPILGGALAQSFGWRSLFWFLAIFTSLCFFAFVCFKDTFRRERSLVYQTTLTRIRRQREEMTELAREKSEAPSRTLSRDVMNQINKDSRNFDEKRPPNEIQVTMMDLESQRHSIPNDITVQDLKLSLKDIDLIKPIVIILSGYNNVAILLASALTFAFNYSISYTCSRTLFNKYNLDSLQIGLVLLTFGAGGRWSDYVFTRVKAQNGGTSTPEMRLKSTQVLLPFLPACVVSYGWVSEKHLSLSVICAMLFLSGFFCISVYASTLAYIVDANVGRSSSAAATNACFRGIAAFAAAEAAVPLQVAIGDGGTYSLWAGLLIIAEGLILLVWWKGESWREKAEQQQSQRRS</sequence>
<evidence type="ECO:0000313" key="7">
    <source>
        <dbReference type="EMBL" id="KAJ3491131.1"/>
    </source>
</evidence>
<name>A0AAD5VBE9_9APHY</name>
<dbReference type="PANTHER" id="PTHR23502">
    <property type="entry name" value="MAJOR FACILITATOR SUPERFAMILY"/>
    <property type="match status" value="1"/>
</dbReference>
<dbReference type="GO" id="GO:0005886">
    <property type="term" value="C:plasma membrane"/>
    <property type="evidence" value="ECO:0007669"/>
    <property type="project" value="TreeGrafter"/>
</dbReference>
<feature type="transmembrane region" description="Helical" evidence="5">
    <location>
        <begin position="121"/>
        <end position="139"/>
    </location>
</feature>
<feature type="domain" description="Major facilitator superfamily (MFS) profile" evidence="6">
    <location>
        <begin position="55"/>
        <end position="541"/>
    </location>
</feature>
<evidence type="ECO:0000256" key="5">
    <source>
        <dbReference type="SAM" id="Phobius"/>
    </source>
</evidence>
<keyword evidence="8" id="KW-1185">Reference proteome</keyword>
<proteinExistence type="predicted"/>
<gene>
    <name evidence="7" type="ORF">NLI96_g912</name>
</gene>